<evidence type="ECO:0000313" key="1">
    <source>
        <dbReference type="EMBL" id="GAF76972.1"/>
    </source>
</evidence>
<comment type="caution">
    <text evidence="1">The sequence shown here is derived from an EMBL/GenBank/DDBJ whole genome shotgun (WGS) entry which is preliminary data.</text>
</comment>
<feature type="non-terminal residue" evidence="1">
    <location>
        <position position="1"/>
    </location>
</feature>
<accession>X0SM95</accession>
<proteinExistence type="predicted"/>
<name>X0SM95_9ZZZZ</name>
<reference evidence="1" key="1">
    <citation type="journal article" date="2014" name="Front. Microbiol.">
        <title>High frequency of phylogenetically diverse reductive dehalogenase-homologous genes in deep subseafloor sedimentary metagenomes.</title>
        <authorList>
            <person name="Kawai M."/>
            <person name="Futagami T."/>
            <person name="Toyoda A."/>
            <person name="Takaki Y."/>
            <person name="Nishi S."/>
            <person name="Hori S."/>
            <person name="Arai W."/>
            <person name="Tsubouchi T."/>
            <person name="Morono Y."/>
            <person name="Uchiyama I."/>
            <person name="Ito T."/>
            <person name="Fujiyama A."/>
            <person name="Inagaki F."/>
            <person name="Takami H."/>
        </authorList>
    </citation>
    <scope>NUCLEOTIDE SEQUENCE</scope>
    <source>
        <strain evidence="1">Expedition CK06-06</strain>
    </source>
</reference>
<gene>
    <name evidence="1" type="ORF">S01H1_18023</name>
</gene>
<dbReference type="EMBL" id="BARS01009603">
    <property type="protein sequence ID" value="GAF76972.1"/>
    <property type="molecule type" value="Genomic_DNA"/>
</dbReference>
<organism evidence="1">
    <name type="scientific">marine sediment metagenome</name>
    <dbReference type="NCBI Taxonomy" id="412755"/>
    <lineage>
        <taxon>unclassified sequences</taxon>
        <taxon>metagenomes</taxon>
        <taxon>ecological metagenomes</taxon>
    </lineage>
</organism>
<dbReference type="AlphaFoldDB" id="X0SM95"/>
<protein>
    <submittedName>
        <fullName evidence="1">Uncharacterized protein</fullName>
    </submittedName>
</protein>
<sequence>VFLDLLADGTQQIVFIGPGFETPLVINNSALKSLQKIDTSLIASTPNINKDMLRLLTEIGLFSKEMIGEDGELTSAAKITEEYVMMNTDGSVDYEIIDLGNGKGRNVFKYDMDKIEKKVTPFINAEVAGLMSSEQDAVAAWNVYISKGTSEGEDAQMVQDANAGSSSWSYEEDLPLQQDKKVLFETKYKEYFMNNYLKQFITNQFPTVKEDAAVFDLAEAKKAKAQKFLDDNNLN</sequence>